<dbReference type="RefSeq" id="WP_045441885.1">
    <property type="nucleotide sequence ID" value="NZ_BBIO01000001.1"/>
</dbReference>
<proteinExistence type="predicted"/>
<accession>A0A081B6R9</accession>
<dbReference type="SUPFAM" id="SSF51182">
    <property type="entry name" value="RmlC-like cupins"/>
    <property type="match status" value="1"/>
</dbReference>
<dbReference type="EMBL" id="BBIO01000001">
    <property type="protein sequence ID" value="GAK43737.1"/>
    <property type="molecule type" value="Genomic_DNA"/>
</dbReference>
<organism evidence="2 3">
    <name type="scientific">Tepidicaulis marinus</name>
    <dbReference type="NCBI Taxonomy" id="1333998"/>
    <lineage>
        <taxon>Bacteria</taxon>
        <taxon>Pseudomonadati</taxon>
        <taxon>Pseudomonadota</taxon>
        <taxon>Alphaproteobacteria</taxon>
        <taxon>Hyphomicrobiales</taxon>
        <taxon>Parvibaculaceae</taxon>
        <taxon>Tepidicaulis</taxon>
    </lineage>
</organism>
<feature type="domain" description="Cupin type-2" evidence="1">
    <location>
        <begin position="49"/>
        <end position="108"/>
    </location>
</feature>
<sequence>MTQKAPPLFNFLDVPRPQGPGETLEVLLARKGVRLERIVSLGHATPEGEWYDQRQDEWVMLAAGRAALLIEGEEKAREMKAGDCLFLPAHCRHRVTWTDPESPSVWLALHIMPEGDRA</sequence>
<evidence type="ECO:0000259" key="1">
    <source>
        <dbReference type="Pfam" id="PF07883"/>
    </source>
</evidence>
<dbReference type="STRING" id="1333998.M2A_0236"/>
<reference evidence="2 3" key="1">
    <citation type="submission" date="2014-07" db="EMBL/GenBank/DDBJ databases">
        <title>Tepidicaulis marinum gen. nov., sp. nov., a novel marine bacterium denitrifying nitrate to nitrous oxide strictly under microaerobic conditions.</title>
        <authorList>
            <person name="Takeuchi M."/>
            <person name="Yamagishi T."/>
            <person name="Kamagata Y."/>
            <person name="Oshima K."/>
            <person name="Hattori M."/>
            <person name="Katayama T."/>
            <person name="Hanada S."/>
            <person name="Tamaki H."/>
            <person name="Marumo K."/>
            <person name="Maeda H."/>
            <person name="Nedachi M."/>
            <person name="Iwasaki W."/>
            <person name="Suwa Y."/>
            <person name="Sakata S."/>
        </authorList>
    </citation>
    <scope>NUCLEOTIDE SEQUENCE [LARGE SCALE GENOMIC DNA]</scope>
    <source>
        <strain evidence="2 3">MA2</strain>
    </source>
</reference>
<dbReference type="Proteomes" id="UP000028702">
    <property type="component" value="Unassembled WGS sequence"/>
</dbReference>
<dbReference type="InterPro" id="IPR011051">
    <property type="entry name" value="RmlC_Cupin_sf"/>
</dbReference>
<dbReference type="CDD" id="cd06981">
    <property type="entry name" value="cupin_reut_a1446"/>
    <property type="match status" value="1"/>
</dbReference>
<dbReference type="Gene3D" id="2.60.120.10">
    <property type="entry name" value="Jelly Rolls"/>
    <property type="match status" value="1"/>
</dbReference>
<dbReference type="AlphaFoldDB" id="A0A081B6R9"/>
<dbReference type="eggNOG" id="COG1917">
    <property type="taxonomic scope" value="Bacteria"/>
</dbReference>
<dbReference type="Pfam" id="PF07883">
    <property type="entry name" value="Cupin_2"/>
    <property type="match status" value="1"/>
</dbReference>
<evidence type="ECO:0000313" key="2">
    <source>
        <dbReference type="EMBL" id="GAK43737.1"/>
    </source>
</evidence>
<evidence type="ECO:0000313" key="3">
    <source>
        <dbReference type="Proteomes" id="UP000028702"/>
    </source>
</evidence>
<keyword evidence="3" id="KW-1185">Reference proteome</keyword>
<protein>
    <submittedName>
        <fullName evidence="2">Cupin 2 conserved barrel domain protein</fullName>
    </submittedName>
</protein>
<name>A0A081B6R9_9HYPH</name>
<dbReference type="InterPro" id="IPR013096">
    <property type="entry name" value="Cupin_2"/>
</dbReference>
<dbReference type="InterPro" id="IPR014710">
    <property type="entry name" value="RmlC-like_jellyroll"/>
</dbReference>
<gene>
    <name evidence="2" type="ORF">M2A_0236</name>
</gene>
<comment type="caution">
    <text evidence="2">The sequence shown here is derived from an EMBL/GenBank/DDBJ whole genome shotgun (WGS) entry which is preliminary data.</text>
</comment>